<dbReference type="Proteomes" id="UP000430232">
    <property type="component" value="Unassembled WGS sequence"/>
</dbReference>
<gene>
    <name evidence="3" type="ORF">BLA24064_00456</name>
    <name evidence="2" type="ORF">F7R21_07065</name>
</gene>
<evidence type="ECO:0000313" key="4">
    <source>
        <dbReference type="Proteomes" id="UP000430232"/>
    </source>
</evidence>
<dbReference type="EMBL" id="VZOJ01000012">
    <property type="protein sequence ID" value="KAB0643434.1"/>
    <property type="molecule type" value="Genomic_DNA"/>
</dbReference>
<dbReference type="Proteomes" id="UP000494222">
    <property type="component" value="Unassembled WGS sequence"/>
</dbReference>
<protein>
    <submittedName>
        <fullName evidence="2">Uncharacterized protein</fullName>
    </submittedName>
</protein>
<organism evidence="2 4">
    <name type="scientific">Burkholderia latens</name>
    <dbReference type="NCBI Taxonomy" id="488446"/>
    <lineage>
        <taxon>Bacteria</taxon>
        <taxon>Pseudomonadati</taxon>
        <taxon>Pseudomonadota</taxon>
        <taxon>Betaproteobacteria</taxon>
        <taxon>Burkholderiales</taxon>
        <taxon>Burkholderiaceae</taxon>
        <taxon>Burkholderia</taxon>
        <taxon>Burkholderia cepacia complex</taxon>
    </lineage>
</organism>
<feature type="region of interest" description="Disordered" evidence="1">
    <location>
        <begin position="1"/>
        <end position="20"/>
    </location>
</feature>
<evidence type="ECO:0000313" key="2">
    <source>
        <dbReference type="EMBL" id="KAB0643434.1"/>
    </source>
</evidence>
<accession>A0A6H9T6S1</accession>
<reference evidence="3 5" key="2">
    <citation type="submission" date="2019-09" db="EMBL/GenBank/DDBJ databases">
        <authorList>
            <person name="Depoorter E."/>
        </authorList>
    </citation>
    <scope>NUCLEOTIDE SEQUENCE [LARGE SCALE GENOMIC DNA]</scope>
    <source>
        <strain evidence="3">LMG 24064</strain>
    </source>
</reference>
<keyword evidence="4" id="KW-1185">Reference proteome</keyword>
<reference evidence="2 4" key="1">
    <citation type="submission" date="2019-09" db="EMBL/GenBank/DDBJ databases">
        <title>Draft genome sequences of 48 bacterial type strains from the CCUG.</title>
        <authorList>
            <person name="Tunovic T."/>
            <person name="Pineiro-Iglesias B."/>
            <person name="Unosson C."/>
            <person name="Inganas E."/>
            <person name="Ohlen M."/>
            <person name="Cardew S."/>
            <person name="Jensie-Markopoulos S."/>
            <person name="Salva-Serra F."/>
            <person name="Jaen-Luchoro D."/>
            <person name="Karlsson R."/>
            <person name="Svensson-Stadler L."/>
            <person name="Chun J."/>
            <person name="Moore E."/>
        </authorList>
    </citation>
    <scope>NUCLEOTIDE SEQUENCE [LARGE SCALE GENOMIC DNA]</scope>
    <source>
        <strain evidence="2 4">CCUG 54555</strain>
    </source>
</reference>
<dbReference type="EMBL" id="CABVPL010000002">
    <property type="protein sequence ID" value="VWB13436.1"/>
    <property type="molecule type" value="Genomic_DNA"/>
</dbReference>
<evidence type="ECO:0000313" key="5">
    <source>
        <dbReference type="Proteomes" id="UP000494222"/>
    </source>
</evidence>
<evidence type="ECO:0000256" key="1">
    <source>
        <dbReference type="SAM" id="MobiDB-lite"/>
    </source>
</evidence>
<evidence type="ECO:0000313" key="3">
    <source>
        <dbReference type="EMBL" id="VWB13436.1"/>
    </source>
</evidence>
<dbReference type="OrthoDB" id="9153837at2"/>
<dbReference type="AlphaFoldDB" id="A0A6H9T6S1"/>
<dbReference type="GeneID" id="99787722"/>
<dbReference type="RefSeq" id="WP_151063593.1">
    <property type="nucleotide sequence ID" value="NZ_CABVPL010000002.1"/>
</dbReference>
<proteinExistence type="predicted"/>
<name>A0A6H9T6S1_9BURK</name>
<sequence length="445" mass="46508">MPIQGKAVMNRGNQTESANRGARASTARVLIVLMRWLAGSVLVLAGATVACAADMSIEAEYLPGAQTQGENGFRNITRPAGFCAADPGGCAGVTTVDLPVGDVSYGALDSGANGQDGVYLRAPANPVRVELRDERTNRVTAVTFRVAGIIGQYTLRPDVYQLTGTPAGSAETAHAALWNGGGWLQPPAGCTALSVQPIATANAYRFGWRLPRDGGGCFKTPRQSLPAGAVVLDGNSLAVAYELVTPDPVSLPNGTYQGVHTFTVGPGKDFDFGAHAHVARSSVDVAFVLKVRHKFMITDSGAGNDVKLAPAQGWLNWIAEGKPSTRIERDVAYGLSTGEPLRVSLRCEDGEDAAGRCVMRNPRGSVVPVDLALTVAGATTDRKAPFSRIPLTTRAPASLDVDRYLDNAVATAHVAIDGPGVSEMGQHPGTTYTGRASVVFDAIAE</sequence>